<dbReference type="InterPro" id="IPR039424">
    <property type="entry name" value="SBP_5"/>
</dbReference>
<keyword evidence="5" id="KW-1185">Reference proteome</keyword>
<dbReference type="Gene3D" id="3.90.76.10">
    <property type="entry name" value="Dipeptide-binding Protein, Domain 1"/>
    <property type="match status" value="1"/>
</dbReference>
<dbReference type="EMBL" id="JAVDQF010000001">
    <property type="protein sequence ID" value="MDR6269881.1"/>
    <property type="molecule type" value="Genomic_DNA"/>
</dbReference>
<accession>A0ABU1JDC4</accession>
<protein>
    <submittedName>
        <fullName evidence="4">Oligopeptide transport system substrate-binding protein</fullName>
    </submittedName>
</protein>
<evidence type="ECO:0000256" key="1">
    <source>
        <dbReference type="SAM" id="MobiDB-lite"/>
    </source>
</evidence>
<feature type="region of interest" description="Disordered" evidence="1">
    <location>
        <begin position="153"/>
        <end position="174"/>
    </location>
</feature>
<dbReference type="InterPro" id="IPR030678">
    <property type="entry name" value="Peptide/Ni-bd"/>
</dbReference>
<dbReference type="Pfam" id="PF00496">
    <property type="entry name" value="SBP_bac_5"/>
    <property type="match status" value="1"/>
</dbReference>
<dbReference type="Proteomes" id="UP001185069">
    <property type="component" value="Unassembled WGS sequence"/>
</dbReference>
<dbReference type="InterPro" id="IPR000914">
    <property type="entry name" value="SBP_5_dom"/>
</dbReference>
<comment type="caution">
    <text evidence="4">The sequence shown here is derived from an EMBL/GenBank/DDBJ whole genome shotgun (WGS) entry which is preliminary data.</text>
</comment>
<feature type="chain" id="PRO_5046039057" evidence="2">
    <location>
        <begin position="25"/>
        <end position="555"/>
    </location>
</feature>
<dbReference type="RefSeq" id="WP_309798557.1">
    <property type="nucleotide sequence ID" value="NZ_BAAAHY010000005.1"/>
</dbReference>
<reference evidence="4 5" key="1">
    <citation type="submission" date="2023-07" db="EMBL/GenBank/DDBJ databases">
        <title>Sequencing the genomes of 1000 actinobacteria strains.</title>
        <authorList>
            <person name="Klenk H.-P."/>
        </authorList>
    </citation>
    <scope>NUCLEOTIDE SEQUENCE [LARGE SCALE GENOMIC DNA]</scope>
    <source>
        <strain evidence="4 5">DSM 14555</strain>
    </source>
</reference>
<keyword evidence="2" id="KW-0732">Signal</keyword>
<dbReference type="Gene3D" id="3.10.105.10">
    <property type="entry name" value="Dipeptide-binding Protein, Domain 3"/>
    <property type="match status" value="1"/>
</dbReference>
<evidence type="ECO:0000313" key="4">
    <source>
        <dbReference type="EMBL" id="MDR6269881.1"/>
    </source>
</evidence>
<dbReference type="SUPFAM" id="SSF53850">
    <property type="entry name" value="Periplasmic binding protein-like II"/>
    <property type="match status" value="1"/>
</dbReference>
<dbReference type="PROSITE" id="PS51257">
    <property type="entry name" value="PROKAR_LIPOPROTEIN"/>
    <property type="match status" value="1"/>
</dbReference>
<dbReference type="PANTHER" id="PTHR30290:SF83">
    <property type="entry name" value="ABC TRANSPORTER SUBSTRATE-BINDING PROTEIN"/>
    <property type="match status" value="1"/>
</dbReference>
<name>A0ABU1JDC4_9MICC</name>
<gene>
    <name evidence="4" type="ORF">JOE69_002119</name>
</gene>
<organism evidence="4 5">
    <name type="scientific">Arthrobacter russicus</name>
    <dbReference type="NCBI Taxonomy" id="172040"/>
    <lineage>
        <taxon>Bacteria</taxon>
        <taxon>Bacillati</taxon>
        <taxon>Actinomycetota</taxon>
        <taxon>Actinomycetes</taxon>
        <taxon>Micrococcales</taxon>
        <taxon>Micrococcaceae</taxon>
        <taxon>Arthrobacter</taxon>
    </lineage>
</organism>
<dbReference type="PANTHER" id="PTHR30290">
    <property type="entry name" value="PERIPLASMIC BINDING COMPONENT OF ABC TRANSPORTER"/>
    <property type="match status" value="1"/>
</dbReference>
<sequence length="555" mass="59842">MRFTHLSKAIGIAAVAALALTACGGSGGGSTNSDASGDANAIISAYGNEPQKSLIPANTNEVFGGRIVDMLFQGLRSYDKDGKPVNELAQSIDTTDKQTYTIKIKSGTKFTDGEAITAKTFVDTWNFASLSTNAMSNADFFSSIEGFDDVSATEGTGKDAKPAPKAQTMSGLTATDDSTLTVKLSSPDPEWPLRLGYSAYYPMPSKAIADPKTYGNSPVGNGPYKLASADAWQHDKGVNLVKNPDYDGPRKAKNGGINFTFFTDPGPAYTNVQGDTLDVLDVIPSNALRTYQTDLPDRALNKASAANATLNIPGYLPEFQGQAGQLRREAISMAINRDEIIKVIFNGTRTPAKGFTPSGLPGYSENVEGSDVLKFDAAKAKDLWAQADKIQAWDNSKALTIGYNTDGGNKEWVDAVSNQLVNNLGIKAEGKPYPKFATMLDDRLNRTLTGLVRAGWQADYPSMYNFLAPVLGTNGSSNYEKYSNPEFDKLLADGLNAANQDDAAKKYNEAQTVLFKDMPNVPLWNTATQVAWSTKVSNVDLDWRGVVRYYDIVKK</sequence>
<feature type="signal peptide" evidence="2">
    <location>
        <begin position="1"/>
        <end position="24"/>
    </location>
</feature>
<proteinExistence type="predicted"/>
<dbReference type="Gene3D" id="3.40.190.10">
    <property type="entry name" value="Periplasmic binding protein-like II"/>
    <property type="match status" value="1"/>
</dbReference>
<evidence type="ECO:0000313" key="5">
    <source>
        <dbReference type="Proteomes" id="UP001185069"/>
    </source>
</evidence>
<dbReference type="CDD" id="cd00995">
    <property type="entry name" value="PBP2_NikA_DppA_OppA_like"/>
    <property type="match status" value="1"/>
</dbReference>
<evidence type="ECO:0000256" key="2">
    <source>
        <dbReference type="SAM" id="SignalP"/>
    </source>
</evidence>
<evidence type="ECO:0000259" key="3">
    <source>
        <dbReference type="Pfam" id="PF00496"/>
    </source>
</evidence>
<feature type="domain" description="Solute-binding protein family 5" evidence="3">
    <location>
        <begin position="83"/>
        <end position="477"/>
    </location>
</feature>
<dbReference type="PIRSF" id="PIRSF002741">
    <property type="entry name" value="MppA"/>
    <property type="match status" value="1"/>
</dbReference>